<keyword evidence="3" id="KW-1185">Reference proteome</keyword>
<feature type="region of interest" description="Disordered" evidence="1">
    <location>
        <begin position="16"/>
        <end position="40"/>
    </location>
</feature>
<dbReference type="Proteomes" id="UP001596097">
    <property type="component" value="Unassembled WGS sequence"/>
</dbReference>
<sequence>MHPWAAYLITADMVEREERHRRTRSAARRPAPTRAAGAVVRAAGRPIRAMGCAV</sequence>
<proteinExistence type="predicted"/>
<protein>
    <submittedName>
        <fullName evidence="2">Uncharacterized protein</fullName>
    </submittedName>
</protein>
<organism evidence="2 3">
    <name type="scientific">Mumia xiangluensis</name>
    <dbReference type="NCBI Taxonomy" id="1678900"/>
    <lineage>
        <taxon>Bacteria</taxon>
        <taxon>Bacillati</taxon>
        <taxon>Actinomycetota</taxon>
        <taxon>Actinomycetes</taxon>
        <taxon>Propionibacteriales</taxon>
        <taxon>Nocardioidaceae</taxon>
        <taxon>Mumia</taxon>
    </lineage>
</organism>
<name>A0ABW1QG37_9ACTN</name>
<dbReference type="RefSeq" id="WP_153816626.1">
    <property type="nucleotide sequence ID" value="NZ_JBHSQL010000001.1"/>
</dbReference>
<evidence type="ECO:0000313" key="2">
    <source>
        <dbReference type="EMBL" id="MFC6147827.1"/>
    </source>
</evidence>
<feature type="compositionally biased region" description="Low complexity" evidence="1">
    <location>
        <begin position="28"/>
        <end position="40"/>
    </location>
</feature>
<comment type="caution">
    <text evidence="2">The sequence shown here is derived from an EMBL/GenBank/DDBJ whole genome shotgun (WGS) entry which is preliminary data.</text>
</comment>
<evidence type="ECO:0000256" key="1">
    <source>
        <dbReference type="SAM" id="MobiDB-lite"/>
    </source>
</evidence>
<dbReference type="EMBL" id="JBHSQL010000001">
    <property type="protein sequence ID" value="MFC6147827.1"/>
    <property type="molecule type" value="Genomic_DNA"/>
</dbReference>
<reference evidence="3" key="1">
    <citation type="journal article" date="2019" name="Int. J. Syst. Evol. Microbiol.">
        <title>The Global Catalogue of Microorganisms (GCM) 10K type strain sequencing project: providing services to taxonomists for standard genome sequencing and annotation.</title>
        <authorList>
            <consortium name="The Broad Institute Genomics Platform"/>
            <consortium name="The Broad Institute Genome Sequencing Center for Infectious Disease"/>
            <person name="Wu L."/>
            <person name="Ma J."/>
        </authorList>
    </citation>
    <scope>NUCLEOTIDE SEQUENCE [LARGE SCALE GENOMIC DNA]</scope>
    <source>
        <strain evidence="3">CGMCC 4.7198</strain>
    </source>
</reference>
<evidence type="ECO:0000313" key="3">
    <source>
        <dbReference type="Proteomes" id="UP001596097"/>
    </source>
</evidence>
<accession>A0ABW1QG37</accession>
<gene>
    <name evidence="2" type="ORF">ACFPYK_00365</name>
</gene>